<dbReference type="EMBL" id="CDMZ01001518">
    <property type="protein sequence ID" value="CEM33786.1"/>
    <property type="molecule type" value="Genomic_DNA"/>
</dbReference>
<protein>
    <submittedName>
        <fullName evidence="1">Uncharacterized protein</fullName>
    </submittedName>
</protein>
<reference evidence="1" key="1">
    <citation type="submission" date="2014-11" db="EMBL/GenBank/DDBJ databases">
        <authorList>
            <person name="Otto D Thomas"/>
            <person name="Naeem Raeece"/>
        </authorList>
    </citation>
    <scope>NUCLEOTIDE SEQUENCE</scope>
</reference>
<dbReference type="VEuPathDB" id="CryptoDB:Cvel_23242"/>
<evidence type="ECO:0000313" key="1">
    <source>
        <dbReference type="EMBL" id="CEM33786.1"/>
    </source>
</evidence>
<proteinExistence type="predicted"/>
<dbReference type="AlphaFoldDB" id="A0A0G4GTG6"/>
<name>A0A0G4GTG6_9ALVE</name>
<gene>
    <name evidence="1" type="ORF">Cvel_23242</name>
</gene>
<accession>A0A0G4GTG6</accession>
<sequence>MSSFFGFGFGPRNIKRRDSWDCTVAYVEPERKESSFSTASDAAAVPGPLPLKKAVSADSLGTSSSTTSLSNSFLQRSFSTGFNPEAIQHDSLGTK</sequence>
<organism evidence="1">
    <name type="scientific">Chromera velia CCMP2878</name>
    <dbReference type="NCBI Taxonomy" id="1169474"/>
    <lineage>
        <taxon>Eukaryota</taxon>
        <taxon>Sar</taxon>
        <taxon>Alveolata</taxon>
        <taxon>Colpodellida</taxon>
        <taxon>Chromeraceae</taxon>
        <taxon>Chromera</taxon>
    </lineage>
</organism>